<dbReference type="FunFam" id="1.10.10.10:FF:000014">
    <property type="entry name" value="Cullin 1"/>
    <property type="match status" value="1"/>
</dbReference>
<evidence type="ECO:0000256" key="2">
    <source>
        <dbReference type="ARBA" id="ARBA00022843"/>
    </source>
</evidence>
<evidence type="ECO:0000313" key="4">
    <source>
        <dbReference type="EMBL" id="CAF4331091.1"/>
    </source>
</evidence>
<evidence type="ECO:0000259" key="3">
    <source>
        <dbReference type="SMART" id="SM00884"/>
    </source>
</evidence>
<dbReference type="Proteomes" id="UP000681720">
    <property type="component" value="Unassembled WGS sequence"/>
</dbReference>
<dbReference type="AlphaFoldDB" id="A0A8S2UE91"/>
<keyword evidence="2" id="KW-0832">Ubl conjugation</keyword>
<proteinExistence type="predicted"/>
<reference evidence="4" key="1">
    <citation type="submission" date="2021-02" db="EMBL/GenBank/DDBJ databases">
        <authorList>
            <person name="Nowell W R."/>
        </authorList>
    </citation>
    <scope>NUCLEOTIDE SEQUENCE</scope>
</reference>
<organism evidence="4 5">
    <name type="scientific">Rotaria magnacalcarata</name>
    <dbReference type="NCBI Taxonomy" id="392030"/>
    <lineage>
        <taxon>Eukaryota</taxon>
        <taxon>Metazoa</taxon>
        <taxon>Spiralia</taxon>
        <taxon>Gnathifera</taxon>
        <taxon>Rotifera</taxon>
        <taxon>Eurotatoria</taxon>
        <taxon>Bdelloidea</taxon>
        <taxon>Philodinida</taxon>
        <taxon>Philodinidae</taxon>
        <taxon>Rotaria</taxon>
    </lineage>
</organism>
<dbReference type="EMBL" id="CAJOBJ010041955">
    <property type="protein sequence ID" value="CAF4331091.1"/>
    <property type="molecule type" value="Genomic_DNA"/>
</dbReference>
<dbReference type="InterPro" id="IPR036390">
    <property type="entry name" value="WH_DNA-bd_sf"/>
</dbReference>
<sequence length="178" mass="20685">LECGDKMLGNDWTYQQDGARFHTHHLTQEWCATHFPDFIPETRWPPNSPDLYPLDYSLSNELAQCMNWDRITTKATKNIKINLNVPFKSDEQKDIESVHQSIDEDRIMVTKAAIGRIMKAIKTSKHALLIQEVIEQLTPRFKPKISLIKKCIDVLIEGEYLKRKPNEKDMLLYVSATN</sequence>
<feature type="non-terminal residue" evidence="4">
    <location>
        <position position="1"/>
    </location>
</feature>
<evidence type="ECO:0000256" key="1">
    <source>
        <dbReference type="ARBA" id="ARBA00022499"/>
    </source>
</evidence>
<evidence type="ECO:0000313" key="5">
    <source>
        <dbReference type="Proteomes" id="UP000681720"/>
    </source>
</evidence>
<comment type="caution">
    <text evidence="4">The sequence shown here is derived from an EMBL/GenBank/DDBJ whole genome shotgun (WGS) entry which is preliminary data.</text>
</comment>
<dbReference type="InterPro" id="IPR019559">
    <property type="entry name" value="Cullin_neddylation_domain"/>
</dbReference>
<dbReference type="Pfam" id="PF10557">
    <property type="entry name" value="Cullin_Nedd8"/>
    <property type="match status" value="1"/>
</dbReference>
<keyword evidence="1" id="KW-1017">Isopeptide bond</keyword>
<gene>
    <name evidence="4" type="ORF">GIL414_LOCUS27132</name>
</gene>
<dbReference type="Gene3D" id="1.10.10.10">
    <property type="entry name" value="Winged helix-like DNA-binding domain superfamily/Winged helix DNA-binding domain"/>
    <property type="match status" value="1"/>
</dbReference>
<dbReference type="InterPro" id="IPR036388">
    <property type="entry name" value="WH-like_DNA-bd_sf"/>
</dbReference>
<dbReference type="SMART" id="SM00884">
    <property type="entry name" value="Cullin_Nedd8"/>
    <property type="match status" value="1"/>
</dbReference>
<name>A0A8S2UE91_9BILA</name>
<dbReference type="InterPro" id="IPR045093">
    <property type="entry name" value="Cullin"/>
</dbReference>
<protein>
    <recommendedName>
        <fullName evidence="3">Cullin neddylation domain-containing protein</fullName>
    </recommendedName>
</protein>
<accession>A0A8S2UE91</accession>
<feature type="domain" description="Cullin neddylation" evidence="3">
    <location>
        <begin position="102"/>
        <end position="169"/>
    </location>
</feature>
<dbReference type="SUPFAM" id="SSF46785">
    <property type="entry name" value="Winged helix' DNA-binding domain"/>
    <property type="match status" value="1"/>
</dbReference>
<dbReference type="PANTHER" id="PTHR11932">
    <property type="entry name" value="CULLIN"/>
    <property type="match status" value="1"/>
</dbReference>